<proteinExistence type="predicted"/>
<sequence>MLPGEAYKVYVSVFVEHRSDGTMLPREIIWEDGQKYEIDRVIDIRPAYAAKAGGQGDRYTIQVNGARTYLYFERSTNLTGNTIGRWFVERKVPLRDLL</sequence>
<gene>
    <name evidence="1" type="ORF">H8S55_05925</name>
</gene>
<name>A0A8J6J330_9FIRM</name>
<accession>A0A8J6J330</accession>
<organism evidence="1 2">
    <name type="scientific">Flintibacter faecis</name>
    <dbReference type="NCBI Taxonomy" id="2763047"/>
    <lineage>
        <taxon>Bacteria</taxon>
        <taxon>Bacillati</taxon>
        <taxon>Bacillota</taxon>
        <taxon>Clostridia</taxon>
        <taxon>Eubacteriales</taxon>
        <taxon>Flintibacter</taxon>
    </lineage>
</organism>
<evidence type="ECO:0000313" key="2">
    <source>
        <dbReference type="Proteomes" id="UP000602260"/>
    </source>
</evidence>
<dbReference type="RefSeq" id="WP_186878196.1">
    <property type="nucleotide sequence ID" value="NZ_JACOPN010000003.1"/>
</dbReference>
<dbReference type="AlphaFoldDB" id="A0A8J6J330"/>
<keyword evidence="2" id="KW-1185">Reference proteome</keyword>
<dbReference type="EMBL" id="JACOPN010000003">
    <property type="protein sequence ID" value="MBC5716859.1"/>
    <property type="molecule type" value="Genomic_DNA"/>
</dbReference>
<dbReference type="Proteomes" id="UP000602260">
    <property type="component" value="Unassembled WGS sequence"/>
</dbReference>
<comment type="caution">
    <text evidence="1">The sequence shown here is derived from an EMBL/GenBank/DDBJ whole genome shotgun (WGS) entry which is preliminary data.</text>
</comment>
<reference evidence="1" key="1">
    <citation type="submission" date="2020-08" db="EMBL/GenBank/DDBJ databases">
        <title>Genome public.</title>
        <authorList>
            <person name="Liu C."/>
            <person name="Sun Q."/>
        </authorList>
    </citation>
    <scope>NUCLEOTIDE SEQUENCE</scope>
    <source>
        <strain evidence="1">BX5</strain>
    </source>
</reference>
<protein>
    <submittedName>
        <fullName evidence="1">Uncharacterized protein</fullName>
    </submittedName>
</protein>
<evidence type="ECO:0000313" key="1">
    <source>
        <dbReference type="EMBL" id="MBC5716859.1"/>
    </source>
</evidence>